<dbReference type="Gene3D" id="3.30.565.10">
    <property type="entry name" value="Histidine kinase-like ATPase, C-terminal domain"/>
    <property type="match status" value="1"/>
</dbReference>
<dbReference type="GO" id="GO:0046983">
    <property type="term" value="F:protein dimerization activity"/>
    <property type="evidence" value="ECO:0007669"/>
    <property type="project" value="InterPro"/>
</dbReference>
<proteinExistence type="predicted"/>
<feature type="compositionally biased region" description="Low complexity" evidence="4">
    <location>
        <begin position="687"/>
        <end position="697"/>
    </location>
</feature>
<feature type="region of interest" description="Disordered" evidence="4">
    <location>
        <begin position="321"/>
        <end position="347"/>
    </location>
</feature>
<dbReference type="GO" id="GO:0016020">
    <property type="term" value="C:membrane"/>
    <property type="evidence" value="ECO:0007669"/>
    <property type="project" value="InterPro"/>
</dbReference>
<dbReference type="SMART" id="SM00387">
    <property type="entry name" value="HATPase_c"/>
    <property type="match status" value="1"/>
</dbReference>
<accession>A0A1S1QXS2</accession>
<keyword evidence="2 7" id="KW-0418">Kinase</keyword>
<feature type="domain" description="GAF" evidence="5">
    <location>
        <begin position="110"/>
        <end position="266"/>
    </location>
</feature>
<protein>
    <submittedName>
        <fullName evidence="7">Histidine kinase</fullName>
    </submittedName>
</protein>
<keyword evidence="1" id="KW-0808">Transferase</keyword>
<reference evidence="8" key="1">
    <citation type="submission" date="2016-07" db="EMBL/GenBank/DDBJ databases">
        <title>Sequence Frankia sp. strain CcI1.17.</title>
        <authorList>
            <person name="Ghodhbane-Gtari F."/>
            <person name="Swanson E."/>
            <person name="Gueddou A."/>
            <person name="Morris K."/>
            <person name="Hezbri K."/>
            <person name="Ktari A."/>
            <person name="Nouioui I."/>
            <person name="Abebe-Akele F."/>
            <person name="Simpson S."/>
            <person name="Thomas K."/>
            <person name="Gtari M."/>
            <person name="Tisa L.S."/>
            <person name="Hurst S."/>
        </authorList>
    </citation>
    <scope>NUCLEOTIDE SEQUENCE [LARGE SCALE GENOMIC DNA]</scope>
    <source>
        <strain evidence="8">Cc1.17</strain>
    </source>
</reference>
<evidence type="ECO:0000259" key="5">
    <source>
        <dbReference type="SMART" id="SM00065"/>
    </source>
</evidence>
<evidence type="ECO:0000256" key="3">
    <source>
        <dbReference type="ARBA" id="ARBA00023012"/>
    </source>
</evidence>
<evidence type="ECO:0000256" key="2">
    <source>
        <dbReference type="ARBA" id="ARBA00022777"/>
    </source>
</evidence>
<keyword evidence="8" id="KW-1185">Reference proteome</keyword>
<dbReference type="InterPro" id="IPR029016">
    <property type="entry name" value="GAF-like_dom_sf"/>
</dbReference>
<feature type="region of interest" description="Disordered" evidence="4">
    <location>
        <begin position="1"/>
        <end position="82"/>
    </location>
</feature>
<organism evidence="7 8">
    <name type="scientific">Parafrankia colletiae</name>
    <dbReference type="NCBI Taxonomy" id="573497"/>
    <lineage>
        <taxon>Bacteria</taxon>
        <taxon>Bacillati</taxon>
        <taxon>Actinomycetota</taxon>
        <taxon>Actinomycetes</taxon>
        <taxon>Frankiales</taxon>
        <taxon>Frankiaceae</taxon>
        <taxon>Parafrankia</taxon>
    </lineage>
</organism>
<dbReference type="CDD" id="cd16917">
    <property type="entry name" value="HATPase_UhpB-NarQ-NarX-like"/>
    <property type="match status" value="1"/>
</dbReference>
<evidence type="ECO:0000313" key="8">
    <source>
        <dbReference type="Proteomes" id="UP000179627"/>
    </source>
</evidence>
<dbReference type="Pfam" id="PF13185">
    <property type="entry name" value="GAF_2"/>
    <property type="match status" value="1"/>
</dbReference>
<gene>
    <name evidence="7" type="ORF">CC117_14940</name>
</gene>
<dbReference type="InterPro" id="IPR050482">
    <property type="entry name" value="Sensor_HK_TwoCompSys"/>
</dbReference>
<keyword evidence="3" id="KW-0902">Two-component regulatory system</keyword>
<dbReference type="Proteomes" id="UP000179627">
    <property type="component" value="Unassembled WGS sequence"/>
</dbReference>
<dbReference type="SMART" id="SM00065">
    <property type="entry name" value="GAF"/>
    <property type="match status" value="2"/>
</dbReference>
<dbReference type="GO" id="GO:0000155">
    <property type="term" value="F:phosphorelay sensor kinase activity"/>
    <property type="evidence" value="ECO:0007669"/>
    <property type="project" value="InterPro"/>
</dbReference>
<feature type="compositionally biased region" description="Pro residues" evidence="4">
    <location>
        <begin position="29"/>
        <end position="61"/>
    </location>
</feature>
<dbReference type="InterPro" id="IPR011712">
    <property type="entry name" value="Sig_transdc_His_kin_sub3_dim/P"/>
</dbReference>
<dbReference type="AlphaFoldDB" id="A0A1S1QXS2"/>
<feature type="domain" description="Histidine kinase/HSP90-like ATPase" evidence="6">
    <location>
        <begin position="581"/>
        <end position="672"/>
    </location>
</feature>
<dbReference type="Pfam" id="PF01590">
    <property type="entry name" value="GAF"/>
    <property type="match status" value="1"/>
</dbReference>
<dbReference type="Pfam" id="PF02518">
    <property type="entry name" value="HATPase_c"/>
    <property type="match status" value="1"/>
</dbReference>
<feature type="compositionally biased region" description="Low complexity" evidence="4">
    <location>
        <begin position="1"/>
        <end position="25"/>
    </location>
</feature>
<dbReference type="InterPro" id="IPR003018">
    <property type="entry name" value="GAF"/>
</dbReference>
<comment type="caution">
    <text evidence="7">The sequence shown here is derived from an EMBL/GenBank/DDBJ whole genome shotgun (WGS) entry which is preliminary data.</text>
</comment>
<dbReference type="SUPFAM" id="SSF55874">
    <property type="entry name" value="ATPase domain of HSP90 chaperone/DNA topoisomerase II/histidine kinase"/>
    <property type="match status" value="1"/>
</dbReference>
<feature type="domain" description="GAF" evidence="5">
    <location>
        <begin position="287"/>
        <end position="472"/>
    </location>
</feature>
<dbReference type="InterPro" id="IPR003594">
    <property type="entry name" value="HATPase_dom"/>
</dbReference>
<dbReference type="InterPro" id="IPR036890">
    <property type="entry name" value="HATPase_C_sf"/>
</dbReference>
<dbReference type="EMBL" id="MBLM01000102">
    <property type="protein sequence ID" value="OHV39493.1"/>
    <property type="molecule type" value="Genomic_DNA"/>
</dbReference>
<dbReference type="OrthoDB" id="5241249at2"/>
<dbReference type="Gene3D" id="3.30.450.40">
    <property type="match status" value="2"/>
</dbReference>
<name>A0A1S1QXS2_9ACTN</name>
<dbReference type="PANTHER" id="PTHR24421:SF56">
    <property type="entry name" value="OXYGEN SENSOR HISTIDINE KINASE RESPONSE REGULATOR DOST"/>
    <property type="match status" value="1"/>
</dbReference>
<evidence type="ECO:0000256" key="4">
    <source>
        <dbReference type="SAM" id="MobiDB-lite"/>
    </source>
</evidence>
<dbReference type="Gene3D" id="1.20.5.1930">
    <property type="match status" value="1"/>
</dbReference>
<dbReference type="PANTHER" id="PTHR24421">
    <property type="entry name" value="NITRATE/NITRITE SENSOR PROTEIN NARX-RELATED"/>
    <property type="match status" value="1"/>
</dbReference>
<sequence>MVQTGAGTDALAASAAEAGCPGGARRPPRPATPALPAPPTPLSSSSPGPPPSPPWASPPGPRVARVAPRPVAAPPAPASTPSAAAPEVFAVQHRMRGLLEAVVDVARELSLPVTLRRIAEAARSLVDCDLGVLGVLGPDGHIAELIGGGPGQDVPADIVRMPLGRGLIGRELIGPPGRDGHAARPGTVVVAADVLGFPTGPPGAGAPGFGTFLRVPIAVRGEAFGNLYLAGKRGSEFTQEDEDLVHALAAAVGFAIENARLYETTRRRQAWLTASAEITTALLSVAEPVEALRLVARRARQITSALLAGIVLPVAAPGAATGPGGTPVGPGAAPLPGGPFRSMAGRDARGPAATELEVAVVDGAGADQLRGRLLADPAELLDVMRAGRAVIIPPERADPAARRLLGEVVDGIAIGAVMIVPLLAAGRPLGILVLAAAPGVVAFEHLDLEMAAAFAGHAALTLEFARVQREGERLAVFEERDRIARDLHDVVIQRLFATGLQIQGMTRVIDPDAAVRLNAAVRELDQTIADIRQTIFSLTAASGPVDLRSEIAAIAAQAEQALAIRPTVRIDGPVDCGVPAVIHPHLLAAVREALSNIARHARATRIQVRVRVTNTDVSMQVRDNGCGPGGASRSSGLANLRRRALDLGGRMEFGPGEGGIGTTVTWQVPLVQPIPTPRVLRPPAGPGPDAGEPPAEP</sequence>
<evidence type="ECO:0000259" key="6">
    <source>
        <dbReference type="SMART" id="SM00387"/>
    </source>
</evidence>
<feature type="compositionally biased region" description="Low complexity" evidence="4">
    <location>
        <begin position="329"/>
        <end position="339"/>
    </location>
</feature>
<dbReference type="Pfam" id="PF07730">
    <property type="entry name" value="HisKA_3"/>
    <property type="match status" value="1"/>
</dbReference>
<evidence type="ECO:0000313" key="7">
    <source>
        <dbReference type="EMBL" id="OHV39493.1"/>
    </source>
</evidence>
<evidence type="ECO:0000256" key="1">
    <source>
        <dbReference type="ARBA" id="ARBA00022679"/>
    </source>
</evidence>
<dbReference type="SUPFAM" id="SSF55781">
    <property type="entry name" value="GAF domain-like"/>
    <property type="match status" value="2"/>
</dbReference>
<feature type="region of interest" description="Disordered" evidence="4">
    <location>
        <begin position="675"/>
        <end position="697"/>
    </location>
</feature>
<dbReference type="RefSeq" id="WP_071083594.1">
    <property type="nucleotide sequence ID" value="NZ_MBLM01000102.1"/>
</dbReference>